<organism evidence="1 2">
    <name type="scientific">Streptomyces nigrescens</name>
    <dbReference type="NCBI Taxonomy" id="1920"/>
    <lineage>
        <taxon>Bacteria</taxon>
        <taxon>Bacillati</taxon>
        <taxon>Actinomycetota</taxon>
        <taxon>Actinomycetes</taxon>
        <taxon>Kitasatosporales</taxon>
        <taxon>Streptomycetaceae</taxon>
        <taxon>Streptomyces</taxon>
    </lineage>
</organism>
<evidence type="ECO:0000313" key="2">
    <source>
        <dbReference type="Proteomes" id="UP001059597"/>
    </source>
</evidence>
<keyword evidence="2" id="KW-1185">Reference proteome</keyword>
<evidence type="ECO:0000313" key="1">
    <source>
        <dbReference type="EMBL" id="BDM67746.1"/>
    </source>
</evidence>
<dbReference type="Proteomes" id="UP001059597">
    <property type="component" value="Chromosome"/>
</dbReference>
<accession>A0ABN6QS52</accession>
<gene>
    <name evidence="1" type="ORF">HEK616_12330</name>
</gene>
<sequence>MAYESSVPYRAGTEGYTSFRIPAVARARSGAVQAFSARALMTPRAGRDAGFTWRTARPTGGLPAGYSGCACGRAELRFRFAAAQLSSAARSVRLDRDTVGLRYETGDFSAYSTITFRRIPVEEPA</sequence>
<proteinExistence type="predicted"/>
<reference evidence="1" key="1">
    <citation type="submission" date="2022-06" db="EMBL/GenBank/DDBJ databases">
        <title>Complete genome sequence of Streptomyces nigrescens HEK616.</title>
        <authorList>
            <person name="Asamizu S."/>
            <person name="Onaka H."/>
        </authorList>
    </citation>
    <scope>NUCLEOTIDE SEQUENCE</scope>
    <source>
        <strain evidence="1">HEK616</strain>
    </source>
</reference>
<dbReference type="EMBL" id="AP026073">
    <property type="protein sequence ID" value="BDM67746.1"/>
    <property type="molecule type" value="Genomic_DNA"/>
</dbReference>
<name>A0ABN6QS52_STRNI</name>
<protein>
    <submittedName>
        <fullName evidence="1">Uncharacterized protein</fullName>
    </submittedName>
</protein>